<dbReference type="PANTHER" id="PTHR12358">
    <property type="entry name" value="SPHINGOSINE KINASE"/>
    <property type="match status" value="1"/>
</dbReference>
<evidence type="ECO:0000256" key="10">
    <source>
        <dbReference type="ARBA" id="ARBA00023264"/>
    </source>
</evidence>
<dbReference type="SMART" id="SM00046">
    <property type="entry name" value="DAGKc"/>
    <property type="match status" value="1"/>
</dbReference>
<evidence type="ECO:0000256" key="9">
    <source>
        <dbReference type="ARBA" id="ARBA00023209"/>
    </source>
</evidence>
<evidence type="ECO:0000256" key="4">
    <source>
        <dbReference type="ARBA" id="ARBA00022679"/>
    </source>
</evidence>
<keyword evidence="6 13" id="KW-0418">Kinase</keyword>
<feature type="domain" description="DAGKc" evidence="12">
    <location>
        <begin position="1"/>
        <end position="99"/>
    </location>
</feature>
<accession>A0ABS6GMD4</accession>
<keyword evidence="14" id="KW-1185">Reference proteome</keyword>
<comment type="similarity">
    <text evidence="2">Belongs to the diacylglycerol/lipid kinase family.</text>
</comment>
<evidence type="ECO:0000256" key="2">
    <source>
        <dbReference type="ARBA" id="ARBA00005983"/>
    </source>
</evidence>
<proteinExistence type="inferred from homology"/>
<dbReference type="InterPro" id="IPR001206">
    <property type="entry name" value="Diacylglycerol_kinase_cat_dom"/>
</dbReference>
<dbReference type="InterPro" id="IPR005218">
    <property type="entry name" value="Diacylglycerol/lipid_kinase"/>
</dbReference>
<dbReference type="InterPro" id="IPR016064">
    <property type="entry name" value="NAD/diacylglycerol_kinase_sf"/>
</dbReference>
<name>A0ABS6GMD4_9BACI</name>
<keyword evidence="3" id="KW-0444">Lipid biosynthesis</keyword>
<dbReference type="EMBL" id="JAHLZF010000004">
    <property type="protein sequence ID" value="MBU6080277.1"/>
    <property type="molecule type" value="Genomic_DNA"/>
</dbReference>
<comment type="cofactor">
    <cofactor evidence="1">
        <name>Mg(2+)</name>
        <dbReference type="ChEBI" id="CHEBI:18420"/>
    </cofactor>
</comment>
<keyword evidence="10" id="KW-1208">Phospholipid metabolism</keyword>
<evidence type="ECO:0000256" key="5">
    <source>
        <dbReference type="ARBA" id="ARBA00022741"/>
    </source>
</evidence>
<dbReference type="PANTHER" id="PTHR12358:SF54">
    <property type="entry name" value="SPHINGOSINE KINASE RELATED PROTEIN"/>
    <property type="match status" value="1"/>
</dbReference>
<evidence type="ECO:0000313" key="13">
    <source>
        <dbReference type="EMBL" id="MBU6080277.1"/>
    </source>
</evidence>
<dbReference type="InterPro" id="IPR050187">
    <property type="entry name" value="Lipid_Phosphate_FormReg"/>
</dbReference>
<dbReference type="Gene3D" id="3.40.50.10330">
    <property type="entry name" value="Probable inorganic polyphosphate/atp-NAD kinase, domain 1"/>
    <property type="match status" value="1"/>
</dbReference>
<dbReference type="Pfam" id="PF19279">
    <property type="entry name" value="YegS_C"/>
    <property type="match status" value="1"/>
</dbReference>
<keyword evidence="5" id="KW-0547">Nucleotide-binding</keyword>
<dbReference type="InterPro" id="IPR017438">
    <property type="entry name" value="ATP-NAD_kinase_N"/>
</dbReference>
<feature type="transmembrane region" description="Helical" evidence="11">
    <location>
        <begin position="169"/>
        <end position="187"/>
    </location>
</feature>
<keyword evidence="9" id="KW-0594">Phospholipid biosynthesis</keyword>
<dbReference type="PROSITE" id="PS50146">
    <property type="entry name" value="DAGK"/>
    <property type="match status" value="1"/>
</dbReference>
<dbReference type="InterPro" id="IPR045540">
    <property type="entry name" value="YegS/DAGK_C"/>
</dbReference>
<evidence type="ECO:0000256" key="11">
    <source>
        <dbReference type="SAM" id="Phobius"/>
    </source>
</evidence>
<keyword evidence="8" id="KW-0443">Lipid metabolism</keyword>
<reference evidence="13 14" key="1">
    <citation type="journal article" date="2011" name="Int. J. Syst. Evol. Microbiol.">
        <title>Allobacillus halotolerans gen. nov., sp. nov. isolated from shrimp paste.</title>
        <authorList>
            <person name="Sheu S.Y."/>
            <person name="Arun A.B."/>
            <person name="Jiang S.R."/>
            <person name="Young C.C."/>
            <person name="Chen W.M."/>
        </authorList>
    </citation>
    <scope>NUCLEOTIDE SEQUENCE [LARGE SCALE GENOMIC DNA]</scope>
    <source>
        <strain evidence="13 14">LMG 24826</strain>
    </source>
</reference>
<protein>
    <submittedName>
        <fullName evidence="13">Diacylglycerol kinase family lipid kinase</fullName>
    </submittedName>
</protein>
<dbReference type="RefSeq" id="WP_144160996.1">
    <property type="nucleotide sequence ID" value="NZ_CAUPKR010000020.1"/>
</dbReference>
<dbReference type="Pfam" id="PF00781">
    <property type="entry name" value="DAGK_cat"/>
    <property type="match status" value="1"/>
</dbReference>
<organism evidence="13 14">
    <name type="scientific">Allobacillus halotolerans</name>
    <dbReference type="NCBI Taxonomy" id="570278"/>
    <lineage>
        <taxon>Bacteria</taxon>
        <taxon>Bacillati</taxon>
        <taxon>Bacillota</taxon>
        <taxon>Bacilli</taxon>
        <taxon>Bacillales</taxon>
        <taxon>Bacillaceae</taxon>
        <taxon>Allobacillus</taxon>
    </lineage>
</organism>
<comment type="caution">
    <text evidence="13">The sequence shown here is derived from an EMBL/GenBank/DDBJ whole genome shotgun (WGS) entry which is preliminary data.</text>
</comment>
<evidence type="ECO:0000256" key="8">
    <source>
        <dbReference type="ARBA" id="ARBA00023098"/>
    </source>
</evidence>
<dbReference type="Gene3D" id="2.60.200.40">
    <property type="match status" value="1"/>
</dbReference>
<sequence>MHIFIINPTAGKGQGQKVVEEFLTSHPQLKKRCKTFHTKYTGHATSLAEQIAAMHHERVKQLIVVGGDGTFYEVLNGLKDYPKIPLAFVPVGSGNDLARGWKTSLNPKRHLNILFSRIKGKPYWFGTYRTDLLAKNKLKLFASTIGFGFDAEITERVNASRFKRLLNKLHLTFLIYVIGILATLYTFQTKNFEAKIDGETYQFEDVWLITLSNHPYFGGGMKIAPNAKNNQQHFSITVVHNISKLKLLLVFLSIFIGKHTNFKEVETFTGSRIEINSEKELSYQADGVTGRCYRCLIEKENHSRVVKRK</sequence>
<evidence type="ECO:0000313" key="14">
    <source>
        <dbReference type="Proteomes" id="UP000812672"/>
    </source>
</evidence>
<dbReference type="NCBIfam" id="TIGR00147">
    <property type="entry name" value="YegS/Rv2252/BmrU family lipid kinase"/>
    <property type="match status" value="1"/>
</dbReference>
<keyword evidence="11" id="KW-0812">Transmembrane</keyword>
<dbReference type="GO" id="GO:0016301">
    <property type="term" value="F:kinase activity"/>
    <property type="evidence" value="ECO:0007669"/>
    <property type="project" value="UniProtKB-KW"/>
</dbReference>
<evidence type="ECO:0000256" key="6">
    <source>
        <dbReference type="ARBA" id="ARBA00022777"/>
    </source>
</evidence>
<keyword evidence="7" id="KW-0067">ATP-binding</keyword>
<evidence type="ECO:0000256" key="1">
    <source>
        <dbReference type="ARBA" id="ARBA00001946"/>
    </source>
</evidence>
<gene>
    <name evidence="13" type="ORF">KQ486_04545</name>
</gene>
<dbReference type="Proteomes" id="UP000812672">
    <property type="component" value="Unassembled WGS sequence"/>
</dbReference>
<keyword evidence="11" id="KW-0472">Membrane</keyword>
<keyword evidence="11" id="KW-1133">Transmembrane helix</keyword>
<evidence type="ECO:0000256" key="3">
    <source>
        <dbReference type="ARBA" id="ARBA00022516"/>
    </source>
</evidence>
<dbReference type="SUPFAM" id="SSF111331">
    <property type="entry name" value="NAD kinase/diacylglycerol kinase-like"/>
    <property type="match status" value="1"/>
</dbReference>
<evidence type="ECO:0000256" key="7">
    <source>
        <dbReference type="ARBA" id="ARBA00022840"/>
    </source>
</evidence>
<keyword evidence="4" id="KW-0808">Transferase</keyword>
<evidence type="ECO:0000259" key="12">
    <source>
        <dbReference type="PROSITE" id="PS50146"/>
    </source>
</evidence>